<dbReference type="RefSeq" id="WP_188166197.1">
    <property type="nucleotide sequence ID" value="NZ_JACVVX010000007.1"/>
</dbReference>
<dbReference type="Pfam" id="PF13452">
    <property type="entry name" value="FAS1_DH_region"/>
    <property type="match status" value="1"/>
</dbReference>
<dbReference type="AlphaFoldDB" id="A0A8J6TZW1"/>
<evidence type="ECO:0000313" key="3">
    <source>
        <dbReference type="Proteomes" id="UP000643405"/>
    </source>
</evidence>
<feature type="domain" description="FAS1-like dehydratase" evidence="1">
    <location>
        <begin position="46"/>
        <end position="127"/>
    </location>
</feature>
<protein>
    <submittedName>
        <fullName evidence="2">MaoC family dehydratase N-terminal domain-containing protein</fullName>
    </submittedName>
</protein>
<comment type="caution">
    <text evidence="2">The sequence shown here is derived from an EMBL/GenBank/DDBJ whole genome shotgun (WGS) entry which is preliminary data.</text>
</comment>
<gene>
    <name evidence="2" type="ORF">ICI42_19045</name>
</gene>
<dbReference type="EMBL" id="JACVVX010000007">
    <property type="protein sequence ID" value="MBD0416754.1"/>
    <property type="molecule type" value="Genomic_DNA"/>
</dbReference>
<dbReference type="Gene3D" id="3.10.129.10">
    <property type="entry name" value="Hotdog Thioesterase"/>
    <property type="match status" value="1"/>
</dbReference>
<dbReference type="SUPFAM" id="SSF54637">
    <property type="entry name" value="Thioesterase/thiol ester dehydrase-isomerase"/>
    <property type="match status" value="1"/>
</dbReference>
<evidence type="ECO:0000259" key="1">
    <source>
        <dbReference type="Pfam" id="PF13452"/>
    </source>
</evidence>
<name>A0A8J6TZW1_9HYPH</name>
<organism evidence="2 3">
    <name type="scientific">Oryzicola mucosus</name>
    <dbReference type="NCBI Taxonomy" id="2767425"/>
    <lineage>
        <taxon>Bacteria</taxon>
        <taxon>Pseudomonadati</taxon>
        <taxon>Pseudomonadota</taxon>
        <taxon>Alphaproteobacteria</taxon>
        <taxon>Hyphomicrobiales</taxon>
        <taxon>Phyllobacteriaceae</taxon>
        <taxon>Oryzicola</taxon>
    </lineage>
</organism>
<evidence type="ECO:0000313" key="2">
    <source>
        <dbReference type="EMBL" id="MBD0416754.1"/>
    </source>
</evidence>
<reference evidence="2" key="1">
    <citation type="submission" date="2020-09" db="EMBL/GenBank/DDBJ databases">
        <title>Genome seq and assembly of Tianweitania sp.</title>
        <authorList>
            <person name="Chhetri G."/>
        </authorList>
    </citation>
    <scope>NUCLEOTIDE SEQUENCE</scope>
    <source>
        <strain evidence="2">Rool2</strain>
    </source>
</reference>
<dbReference type="Proteomes" id="UP000643405">
    <property type="component" value="Unassembled WGS sequence"/>
</dbReference>
<keyword evidence="3" id="KW-1185">Reference proteome</keyword>
<proteinExistence type="predicted"/>
<sequence length="136" mass="15438">MDSVAERYAEEQRSRYRGAVTERVEAGRVRDYLLALESDLTDPSEPVPPLFLLSLGRNRRPHLNRLPGGTVNASDEFEFFGDVFIGEDITVKTELRSVEKKAGSSRDLYLITAEKLYHNAAGELVARRINSILRWD</sequence>
<dbReference type="InterPro" id="IPR039569">
    <property type="entry name" value="FAS1-like_DH_region"/>
</dbReference>
<dbReference type="InterPro" id="IPR029069">
    <property type="entry name" value="HotDog_dom_sf"/>
</dbReference>
<accession>A0A8J6TZW1</accession>